<dbReference type="InterPro" id="IPR000182">
    <property type="entry name" value="GNAT_dom"/>
</dbReference>
<evidence type="ECO:0000256" key="2">
    <source>
        <dbReference type="ARBA" id="ARBA00023315"/>
    </source>
</evidence>
<reference evidence="5 6" key="1">
    <citation type="submission" date="2022-03" db="EMBL/GenBank/DDBJ databases">
        <title>Draft genome sequence of Furfurilactobacillus curtus JCM 31185.</title>
        <authorList>
            <person name="Suzuki S."/>
            <person name="Endo A."/>
            <person name="Kajikawa A."/>
        </authorList>
    </citation>
    <scope>NUCLEOTIDE SEQUENCE [LARGE SCALE GENOMIC DNA]</scope>
    <source>
        <strain evidence="5 6">JCM 31185</strain>
    </source>
</reference>
<feature type="domain" description="N-acetyltransferase" evidence="4">
    <location>
        <begin position="8"/>
        <end position="173"/>
    </location>
</feature>
<gene>
    <name evidence="5" type="ORF">JCM31185_15710</name>
</gene>
<evidence type="ECO:0000259" key="4">
    <source>
        <dbReference type="PROSITE" id="PS51186"/>
    </source>
</evidence>
<name>A0ABQ5JS97_9LACO</name>
<dbReference type="SUPFAM" id="SSF55729">
    <property type="entry name" value="Acyl-CoA N-acyltransferases (Nat)"/>
    <property type="match status" value="1"/>
</dbReference>
<dbReference type="PANTHER" id="PTHR43792:SF8">
    <property type="entry name" value="[RIBOSOMAL PROTEIN US5]-ALANINE N-ACETYLTRANSFERASE"/>
    <property type="match status" value="1"/>
</dbReference>
<dbReference type="Gene3D" id="3.40.630.30">
    <property type="match status" value="1"/>
</dbReference>
<dbReference type="InterPro" id="IPR051531">
    <property type="entry name" value="N-acetyltransferase"/>
</dbReference>
<evidence type="ECO:0000256" key="1">
    <source>
        <dbReference type="ARBA" id="ARBA00022679"/>
    </source>
</evidence>
<organism evidence="5 6">
    <name type="scientific">Furfurilactobacillus curtus</name>
    <dbReference type="NCBI Taxonomy" id="1746200"/>
    <lineage>
        <taxon>Bacteria</taxon>
        <taxon>Bacillati</taxon>
        <taxon>Bacillota</taxon>
        <taxon>Bacilli</taxon>
        <taxon>Lactobacillales</taxon>
        <taxon>Lactobacillaceae</taxon>
        <taxon>Furfurilactobacillus</taxon>
    </lineage>
</organism>
<dbReference type="EMBL" id="BQXO01000004">
    <property type="protein sequence ID" value="GKT06284.1"/>
    <property type="molecule type" value="Genomic_DNA"/>
</dbReference>
<dbReference type="InterPro" id="IPR016181">
    <property type="entry name" value="Acyl_CoA_acyltransferase"/>
</dbReference>
<comment type="similarity">
    <text evidence="3">Belongs to the acetyltransferase family. RimJ subfamily.</text>
</comment>
<dbReference type="Proteomes" id="UP001628078">
    <property type="component" value="Unassembled WGS sequence"/>
</dbReference>
<dbReference type="PANTHER" id="PTHR43792">
    <property type="entry name" value="GNAT FAMILY, PUTATIVE (AFU_ORTHOLOGUE AFUA_3G00765)-RELATED-RELATED"/>
    <property type="match status" value="1"/>
</dbReference>
<evidence type="ECO:0000313" key="5">
    <source>
        <dbReference type="EMBL" id="GKT06284.1"/>
    </source>
</evidence>
<comment type="caution">
    <text evidence="5">The sequence shown here is derived from an EMBL/GenBank/DDBJ whole genome shotgun (WGS) entry which is preliminary data.</text>
</comment>
<dbReference type="RefSeq" id="WP_407884292.1">
    <property type="nucleotide sequence ID" value="NZ_BQXO01000004.1"/>
</dbReference>
<accession>A0ABQ5JS97</accession>
<keyword evidence="6" id="KW-1185">Reference proteome</keyword>
<sequence>MTIETDRLRLRAVTEADYEAFLAIVSNPKVALPAGFQPVKNSFEGHFLIRQTLHQRWLWGIVVKSTNQFVGTVGLYGKTDDEGRLLHDQRDLGYMLNEAVWGHGYMSEAVAAALNEAFNRGLTHIWGSYFEDNQRSAHIFKKMGFSFDHQLQHNEHDFFAPGKQECFYRLSATDFYQANPMGAS</sequence>
<keyword evidence="1" id="KW-0808">Transferase</keyword>
<proteinExistence type="inferred from homology"/>
<evidence type="ECO:0000256" key="3">
    <source>
        <dbReference type="ARBA" id="ARBA00038502"/>
    </source>
</evidence>
<dbReference type="PROSITE" id="PS51186">
    <property type="entry name" value="GNAT"/>
    <property type="match status" value="1"/>
</dbReference>
<keyword evidence="2" id="KW-0012">Acyltransferase</keyword>
<protein>
    <recommendedName>
        <fullName evidence="4">N-acetyltransferase domain-containing protein</fullName>
    </recommendedName>
</protein>
<evidence type="ECO:0000313" key="6">
    <source>
        <dbReference type="Proteomes" id="UP001628078"/>
    </source>
</evidence>
<dbReference type="Pfam" id="PF13302">
    <property type="entry name" value="Acetyltransf_3"/>
    <property type="match status" value="1"/>
</dbReference>